<dbReference type="SUPFAM" id="SSF55846">
    <property type="entry name" value="N-acetylmuramoyl-L-alanine amidase-like"/>
    <property type="match status" value="1"/>
</dbReference>
<accession>A0ABR7DGU9</accession>
<dbReference type="CDD" id="cd06583">
    <property type="entry name" value="PGRP"/>
    <property type="match status" value="1"/>
</dbReference>
<evidence type="ECO:0000256" key="2">
    <source>
        <dbReference type="ARBA" id="ARBA00007553"/>
    </source>
</evidence>
<dbReference type="Gene3D" id="2.30.30.40">
    <property type="entry name" value="SH3 Domains"/>
    <property type="match status" value="1"/>
</dbReference>
<dbReference type="RefSeq" id="WP_186860890.1">
    <property type="nucleotide sequence ID" value="NZ_JACOOO010000042.1"/>
</dbReference>
<keyword evidence="4" id="KW-0378">Hydrolase</keyword>
<gene>
    <name evidence="10" type="ORF">H8S20_17335</name>
</gene>
<dbReference type="Proteomes" id="UP000596929">
    <property type="component" value="Unassembled WGS sequence"/>
</dbReference>
<evidence type="ECO:0000259" key="9">
    <source>
        <dbReference type="SMART" id="SM00644"/>
    </source>
</evidence>
<evidence type="ECO:0000256" key="6">
    <source>
        <dbReference type="ARBA" id="ARBA00023287"/>
    </source>
</evidence>
<dbReference type="Pfam" id="PF08460">
    <property type="entry name" value="SH3_5"/>
    <property type="match status" value="1"/>
</dbReference>
<dbReference type="Pfam" id="PF01510">
    <property type="entry name" value="Amidase_2"/>
    <property type="match status" value="1"/>
</dbReference>
<evidence type="ECO:0000256" key="5">
    <source>
        <dbReference type="ARBA" id="ARBA00022969"/>
    </source>
</evidence>
<keyword evidence="7" id="KW-0961">Cell wall biogenesis/degradation</keyword>
<evidence type="ECO:0000256" key="7">
    <source>
        <dbReference type="ARBA" id="ARBA00023316"/>
    </source>
</evidence>
<protein>
    <recommendedName>
        <fullName evidence="3">N-acetylmuramoyl-L-alanine amidase</fullName>
        <ecNumber evidence="3">3.5.1.28</ecNumber>
    </recommendedName>
</protein>
<reference evidence="10 11" key="1">
    <citation type="submission" date="2020-08" db="EMBL/GenBank/DDBJ databases">
        <title>Genome public.</title>
        <authorList>
            <person name="Liu C."/>
            <person name="Sun Q."/>
        </authorList>
    </citation>
    <scope>NUCLEOTIDE SEQUENCE [LARGE SCALE GENOMIC DNA]</scope>
    <source>
        <strain evidence="10 11">NSJ-6</strain>
    </source>
</reference>
<dbReference type="Gene3D" id="3.40.80.10">
    <property type="entry name" value="Peptidoglycan recognition protein-like"/>
    <property type="match status" value="1"/>
</dbReference>
<comment type="similarity">
    <text evidence="2">Belongs to the N-acetylmuramoyl-L-alanine amidase 2 family.</text>
</comment>
<dbReference type="SMART" id="SM00287">
    <property type="entry name" value="SH3b"/>
    <property type="match status" value="1"/>
</dbReference>
<evidence type="ECO:0000256" key="1">
    <source>
        <dbReference type="ARBA" id="ARBA00001561"/>
    </source>
</evidence>
<dbReference type="PANTHER" id="PTHR30417:SF11">
    <property type="entry name" value="N-ACETYLMURAMOYL-L-ALANINE AMIDASE XLYA"/>
    <property type="match status" value="1"/>
</dbReference>
<evidence type="ECO:0000256" key="4">
    <source>
        <dbReference type="ARBA" id="ARBA00022801"/>
    </source>
</evidence>
<dbReference type="InterPro" id="IPR051206">
    <property type="entry name" value="NAMLAA_amidase_2"/>
</dbReference>
<dbReference type="InterPro" id="IPR002502">
    <property type="entry name" value="Amidase_domain"/>
</dbReference>
<evidence type="ECO:0000256" key="3">
    <source>
        <dbReference type="ARBA" id="ARBA00011901"/>
    </source>
</evidence>
<comment type="caution">
    <text evidence="10">The sequence shown here is derived from an EMBL/GenBank/DDBJ whole genome shotgun (WGS) entry which is preliminary data.</text>
</comment>
<dbReference type="InterPro" id="IPR003646">
    <property type="entry name" value="SH3-like_bac-type"/>
</dbReference>
<evidence type="ECO:0000259" key="8">
    <source>
        <dbReference type="SMART" id="SM00287"/>
    </source>
</evidence>
<feature type="domain" description="N-acetylmuramoyl-L-alanine amidase" evidence="9">
    <location>
        <begin position="13"/>
        <end position="150"/>
    </location>
</feature>
<name>A0ABR7DGU9_9CLOT</name>
<dbReference type="SMART" id="SM00644">
    <property type="entry name" value="Ami_2"/>
    <property type="match status" value="1"/>
</dbReference>
<proteinExistence type="inferred from homology"/>
<dbReference type="EC" id="3.5.1.28" evidence="3"/>
<organism evidence="10 11">
    <name type="scientific">Clostridium hominis</name>
    <dbReference type="NCBI Taxonomy" id="2763036"/>
    <lineage>
        <taxon>Bacteria</taxon>
        <taxon>Bacillati</taxon>
        <taxon>Bacillota</taxon>
        <taxon>Clostridia</taxon>
        <taxon>Eubacteriales</taxon>
        <taxon>Clostridiaceae</taxon>
        <taxon>Clostridium</taxon>
    </lineage>
</organism>
<dbReference type="PANTHER" id="PTHR30417">
    <property type="entry name" value="N-ACETYLMURAMOYL-L-ALANINE AMIDASE AMID"/>
    <property type="match status" value="1"/>
</dbReference>
<comment type="catalytic activity">
    <reaction evidence="1">
        <text>Hydrolyzes the link between N-acetylmuramoyl residues and L-amino acid residues in certain cell-wall glycopeptides.</text>
        <dbReference type="EC" id="3.5.1.28"/>
    </reaction>
</comment>
<evidence type="ECO:0000313" key="11">
    <source>
        <dbReference type="Proteomes" id="UP000596929"/>
    </source>
</evidence>
<keyword evidence="6" id="KW-0178">Competence</keyword>
<dbReference type="InterPro" id="IPR036505">
    <property type="entry name" value="Amidase/PGRP_sf"/>
</dbReference>
<keyword evidence="5" id="KW-0749">Sporulation</keyword>
<feature type="domain" description="SH3b" evidence="8">
    <location>
        <begin position="252"/>
        <end position="319"/>
    </location>
</feature>
<dbReference type="EMBL" id="JACOOO010000042">
    <property type="protein sequence ID" value="MBC5630624.1"/>
    <property type="molecule type" value="Genomic_DNA"/>
</dbReference>
<evidence type="ECO:0000313" key="10">
    <source>
        <dbReference type="EMBL" id="MBC5630624.1"/>
    </source>
</evidence>
<keyword evidence="11" id="KW-1185">Reference proteome</keyword>
<sequence>MSLVKSLISSDKYGVKCPYKMTPKGICIHNTANDAPAKNEVSYMKSNNNEVSYHIAIDDLEAIQVIPFDRNAWHAGDGGSGQGNRNYIAVEICYSESGGDRFIKAEKRAAKEVAALLKQYGWTINNVKKHQDFSNKYCPHRTLDMGWQRFLNMIQTELNVLNGSYTQTPSSNQYQNIKVGSKVRVVGFNYATGESIPSWVKSNTYTVQQVNGDKCLLKEIVSWVYIRDLQIVSSGNTAPSTPTQPQSKRYAENGTFYFDTAVTVRTAPEENAKTNVVYYPGEHVIYHHVIVNKNGFNWIEYARNNGTTGYLKVKDLSTGESYGYAK</sequence>